<dbReference type="Proteomes" id="UP000264960">
    <property type="component" value="Chromosome"/>
</dbReference>
<evidence type="ECO:0000256" key="1">
    <source>
        <dbReference type="SAM" id="MobiDB-lite"/>
    </source>
</evidence>
<proteinExistence type="predicted"/>
<name>A0AAD0HN53_BACPU</name>
<reference evidence="2 3" key="1">
    <citation type="submission" date="2018-02" db="EMBL/GenBank/DDBJ databases">
        <title>The complete genome of two Bacillus pumilus strains from Cuatro Cienegas, Coahuila, Mexico.</title>
        <authorList>
            <person name="Zarza E."/>
            <person name="Alcaraz L.D."/>
            <person name="Aguilar-Salinas B."/>
            <person name="Islas A."/>
            <person name="Olmedo-Alvarez G."/>
        </authorList>
    </citation>
    <scope>NUCLEOTIDE SEQUENCE [LARGE SCALE GENOMIC DNA]</scope>
    <source>
        <strain evidence="2 3">145</strain>
    </source>
</reference>
<protein>
    <submittedName>
        <fullName evidence="2">Uncharacterized protein</fullName>
    </submittedName>
</protein>
<accession>A0AAD0HN53</accession>
<feature type="compositionally biased region" description="Basic and acidic residues" evidence="1">
    <location>
        <begin position="47"/>
        <end position="58"/>
    </location>
</feature>
<organism evidence="2 3">
    <name type="scientific">Bacillus pumilus</name>
    <name type="common">Bacillus mesentericus</name>
    <dbReference type="NCBI Taxonomy" id="1408"/>
    <lineage>
        <taxon>Bacteria</taxon>
        <taxon>Bacillati</taxon>
        <taxon>Bacillota</taxon>
        <taxon>Bacilli</taxon>
        <taxon>Bacillales</taxon>
        <taxon>Bacillaceae</taxon>
        <taxon>Bacillus</taxon>
    </lineage>
</organism>
<feature type="region of interest" description="Disordered" evidence="1">
    <location>
        <begin position="47"/>
        <end position="71"/>
    </location>
</feature>
<dbReference type="EMBL" id="CP027116">
    <property type="protein sequence ID" value="AVM24326.1"/>
    <property type="molecule type" value="Genomic_DNA"/>
</dbReference>
<dbReference type="RefSeq" id="WP_117730752.1">
    <property type="nucleotide sequence ID" value="NZ_CP027116.1"/>
</dbReference>
<gene>
    <name evidence="2" type="ORF">C5695_10950</name>
</gene>
<sequence>MGKVLTMLPSLDRAKVNQAISQKHKRRSLLSQAFAELKQETGIDHRKVINGDTKEKNRLKMKQYQDALKDK</sequence>
<evidence type="ECO:0000313" key="3">
    <source>
        <dbReference type="Proteomes" id="UP000264960"/>
    </source>
</evidence>
<dbReference type="AlphaFoldDB" id="A0AAD0HN53"/>
<evidence type="ECO:0000313" key="2">
    <source>
        <dbReference type="EMBL" id="AVM24326.1"/>
    </source>
</evidence>